<dbReference type="Proteomes" id="UP001372834">
    <property type="component" value="Unassembled WGS sequence"/>
</dbReference>
<evidence type="ECO:0000256" key="1">
    <source>
        <dbReference type="SAM" id="Phobius"/>
    </source>
</evidence>
<gene>
    <name evidence="2" type="ORF">RUM43_001878</name>
</gene>
<keyword evidence="1" id="KW-0472">Membrane</keyword>
<keyword evidence="1" id="KW-0812">Transmembrane</keyword>
<keyword evidence="1" id="KW-1133">Transmembrane helix</keyword>
<sequence>MNSEKNQRTEIEQLSKEKTLASETGQVLEGWRRGVIPLAIFHPLISSSPTLIYIFFALPPSFRSEVVKRTSTTQLVVPSITSFNASKETKYLRTIRFSFVGVTSDWCSSGLPELKRQALTLLSCPLQIHRRDEKKGTGGFTARTQIIYAKVGKDKFLRGELNVRASTYGISSVSFTRRQNELLELKG</sequence>
<proteinExistence type="predicted"/>
<dbReference type="AlphaFoldDB" id="A0AAN8SEH3"/>
<feature type="transmembrane region" description="Helical" evidence="1">
    <location>
        <begin position="35"/>
        <end position="58"/>
    </location>
</feature>
<dbReference type="EMBL" id="JAWJWE010000001">
    <property type="protein sequence ID" value="KAK6645598.1"/>
    <property type="molecule type" value="Genomic_DNA"/>
</dbReference>
<organism evidence="2 3">
    <name type="scientific">Polyplax serrata</name>
    <name type="common">Common mouse louse</name>
    <dbReference type="NCBI Taxonomy" id="468196"/>
    <lineage>
        <taxon>Eukaryota</taxon>
        <taxon>Metazoa</taxon>
        <taxon>Ecdysozoa</taxon>
        <taxon>Arthropoda</taxon>
        <taxon>Hexapoda</taxon>
        <taxon>Insecta</taxon>
        <taxon>Pterygota</taxon>
        <taxon>Neoptera</taxon>
        <taxon>Paraneoptera</taxon>
        <taxon>Psocodea</taxon>
        <taxon>Troctomorpha</taxon>
        <taxon>Phthiraptera</taxon>
        <taxon>Anoplura</taxon>
        <taxon>Polyplacidae</taxon>
        <taxon>Polyplax</taxon>
    </lineage>
</organism>
<comment type="caution">
    <text evidence="2">The sequence shown here is derived from an EMBL/GenBank/DDBJ whole genome shotgun (WGS) entry which is preliminary data.</text>
</comment>
<accession>A0AAN8SEH3</accession>
<evidence type="ECO:0000313" key="2">
    <source>
        <dbReference type="EMBL" id="KAK6645598.1"/>
    </source>
</evidence>
<reference evidence="2 3" key="1">
    <citation type="submission" date="2023-10" db="EMBL/GenBank/DDBJ databases">
        <title>Genomes of two closely related lineages of the louse Polyplax serrata with different host specificities.</title>
        <authorList>
            <person name="Martinu J."/>
            <person name="Tarabai H."/>
            <person name="Stefka J."/>
            <person name="Hypsa V."/>
        </authorList>
    </citation>
    <scope>NUCLEOTIDE SEQUENCE [LARGE SCALE GENOMIC DNA]</scope>
    <source>
        <strain evidence="2">HR10_N</strain>
    </source>
</reference>
<protein>
    <submittedName>
        <fullName evidence="2">Uncharacterized protein</fullName>
    </submittedName>
</protein>
<evidence type="ECO:0000313" key="3">
    <source>
        <dbReference type="Proteomes" id="UP001372834"/>
    </source>
</evidence>
<name>A0AAN8SEH3_POLSC</name>